<dbReference type="SUPFAM" id="SSF51735">
    <property type="entry name" value="NAD(P)-binding Rossmann-fold domains"/>
    <property type="match status" value="1"/>
</dbReference>
<dbReference type="InterPro" id="IPR001509">
    <property type="entry name" value="Epimerase_deHydtase"/>
</dbReference>
<accession>A0A919UGW5</accession>
<sequence>MRILLAGATGVIGERLVPLLVAAGHGVVGLTRTPSKVAQLEAAGATGVVVDILDAAAVRAAAVAAAPDIVMHQVTDLPDRALAMPLKVRALGRVRTVGTDNLVAAAAATDARVIAQSIAFPVPAIAQRPVDHLERAVQGARGLVLRYGQFWGEGTWARSAPKGGRALHVDTAAQRTVEALDEPGGILEVLDSGVTRIG</sequence>
<proteinExistence type="predicted"/>
<reference evidence="2" key="1">
    <citation type="submission" date="2021-01" db="EMBL/GenBank/DDBJ databases">
        <title>Whole genome shotgun sequence of Demequina activiva NBRC 110675.</title>
        <authorList>
            <person name="Komaki H."/>
            <person name="Tamura T."/>
        </authorList>
    </citation>
    <scope>NUCLEOTIDE SEQUENCE</scope>
    <source>
        <strain evidence="2">NBRC 110675</strain>
    </source>
</reference>
<evidence type="ECO:0000259" key="1">
    <source>
        <dbReference type="Pfam" id="PF01370"/>
    </source>
</evidence>
<dbReference type="Pfam" id="PF01370">
    <property type="entry name" value="Epimerase"/>
    <property type="match status" value="1"/>
</dbReference>
<name>A0A919UGW5_9MICO</name>
<evidence type="ECO:0000313" key="2">
    <source>
        <dbReference type="EMBL" id="GIG55272.1"/>
    </source>
</evidence>
<comment type="caution">
    <text evidence="2">The sequence shown here is derived from an EMBL/GenBank/DDBJ whole genome shotgun (WGS) entry which is preliminary data.</text>
</comment>
<dbReference type="Proteomes" id="UP000652354">
    <property type="component" value="Unassembled WGS sequence"/>
</dbReference>
<feature type="domain" description="NAD-dependent epimerase/dehydratase" evidence="1">
    <location>
        <begin position="3"/>
        <end position="114"/>
    </location>
</feature>
<dbReference type="Gene3D" id="3.40.50.720">
    <property type="entry name" value="NAD(P)-binding Rossmann-like Domain"/>
    <property type="match status" value="1"/>
</dbReference>
<keyword evidence="3" id="KW-1185">Reference proteome</keyword>
<dbReference type="InterPro" id="IPR036291">
    <property type="entry name" value="NAD(P)-bd_dom_sf"/>
</dbReference>
<dbReference type="AlphaFoldDB" id="A0A919UGW5"/>
<gene>
    <name evidence="2" type="ORF">Dac01nite_20240</name>
</gene>
<organism evidence="2 3">
    <name type="scientific">Demequina activiva</name>
    <dbReference type="NCBI Taxonomy" id="1582364"/>
    <lineage>
        <taxon>Bacteria</taxon>
        <taxon>Bacillati</taxon>
        <taxon>Actinomycetota</taxon>
        <taxon>Actinomycetes</taxon>
        <taxon>Micrococcales</taxon>
        <taxon>Demequinaceae</taxon>
        <taxon>Demequina</taxon>
    </lineage>
</organism>
<protein>
    <submittedName>
        <fullName evidence="2">dTDP-glucose 4,6-dehydratase</fullName>
    </submittedName>
</protein>
<dbReference type="EMBL" id="BONR01000004">
    <property type="protein sequence ID" value="GIG55272.1"/>
    <property type="molecule type" value="Genomic_DNA"/>
</dbReference>
<dbReference type="RefSeq" id="WP_203656591.1">
    <property type="nucleotide sequence ID" value="NZ_BONR01000004.1"/>
</dbReference>
<evidence type="ECO:0000313" key="3">
    <source>
        <dbReference type="Proteomes" id="UP000652354"/>
    </source>
</evidence>